<dbReference type="Proteomes" id="UP000181790">
    <property type="component" value="Unassembled WGS sequence"/>
</dbReference>
<reference evidence="1 2" key="1">
    <citation type="submission" date="2016-10" db="EMBL/GenBank/DDBJ databases">
        <title>Arsenicibacter rosenii gen. nov., sp. nov., an efficient arsenic-methylating bacterium isolated from an arsenic-contaminated paddy soil.</title>
        <authorList>
            <person name="Huang K."/>
        </authorList>
    </citation>
    <scope>NUCLEOTIDE SEQUENCE [LARGE SCALE GENOMIC DNA]</scope>
    <source>
        <strain evidence="1 2">SM-1</strain>
    </source>
</reference>
<comment type="caution">
    <text evidence="1">The sequence shown here is derived from an EMBL/GenBank/DDBJ whole genome shotgun (WGS) entry which is preliminary data.</text>
</comment>
<organism evidence="1 2">
    <name type="scientific">Arsenicibacter rosenii</name>
    <dbReference type="NCBI Taxonomy" id="1750698"/>
    <lineage>
        <taxon>Bacteria</taxon>
        <taxon>Pseudomonadati</taxon>
        <taxon>Bacteroidota</taxon>
        <taxon>Cytophagia</taxon>
        <taxon>Cytophagales</taxon>
        <taxon>Spirosomataceae</taxon>
        <taxon>Arsenicibacter</taxon>
    </lineage>
</organism>
<evidence type="ECO:0000313" key="1">
    <source>
        <dbReference type="EMBL" id="OIN61315.1"/>
    </source>
</evidence>
<proteinExistence type="predicted"/>
<dbReference type="EMBL" id="MORL01000001">
    <property type="protein sequence ID" value="OIN61315.1"/>
    <property type="molecule type" value="Genomic_DNA"/>
</dbReference>
<name>A0A1S2VSL4_9BACT</name>
<accession>A0A1S2VSL4</accession>
<dbReference type="AlphaFoldDB" id="A0A1S2VSL4"/>
<protein>
    <recommendedName>
        <fullName evidence="3">Peptidase C51 domain-containing protein</fullName>
    </recommendedName>
</protein>
<sequence length="152" mass="17305">MISTAESQTYVREATNNNDHKQINVYFRAIGWKSPEKLPGRAKPYCGAFVGWVLIQCDLVSGAVRKINMASVASWNTLKPFFLKAGQMPLPGDIVTYRTWSHVEFNKYWPLDPRIRIFRAVGGNTGSPNQGVHTDLVRPKNIVRNQIRLFKE</sequence>
<gene>
    <name evidence="1" type="ORF">BLX24_03660</name>
</gene>
<evidence type="ECO:0000313" key="2">
    <source>
        <dbReference type="Proteomes" id="UP000181790"/>
    </source>
</evidence>
<evidence type="ECO:0008006" key="3">
    <source>
        <dbReference type="Google" id="ProtNLM"/>
    </source>
</evidence>
<keyword evidence="2" id="KW-1185">Reference proteome</keyword>